<evidence type="ECO:0000313" key="11">
    <source>
        <dbReference type="Proteomes" id="UP000316801"/>
    </source>
</evidence>
<accession>A0A549TAE4</accession>
<dbReference type="EMBL" id="VJMG01000028">
    <property type="protein sequence ID" value="TRL38838.1"/>
    <property type="molecule type" value="Genomic_DNA"/>
</dbReference>
<dbReference type="Proteomes" id="UP000316801">
    <property type="component" value="Unassembled WGS sequence"/>
</dbReference>
<feature type="coiled-coil region" evidence="6">
    <location>
        <begin position="174"/>
        <end position="244"/>
    </location>
</feature>
<dbReference type="Pfam" id="PF02706">
    <property type="entry name" value="Wzz"/>
    <property type="match status" value="1"/>
</dbReference>
<gene>
    <name evidence="10" type="ORF">FNA46_11510</name>
</gene>
<proteinExistence type="predicted"/>
<keyword evidence="2" id="KW-1003">Cell membrane</keyword>
<keyword evidence="6" id="KW-0175">Coiled coil</keyword>
<dbReference type="InterPro" id="IPR003856">
    <property type="entry name" value="LPS_length_determ_N"/>
</dbReference>
<dbReference type="AlphaFoldDB" id="A0A549TAE4"/>
<evidence type="ECO:0000256" key="1">
    <source>
        <dbReference type="ARBA" id="ARBA00004651"/>
    </source>
</evidence>
<feature type="transmembrane region" description="Helical" evidence="7">
    <location>
        <begin position="404"/>
        <end position="427"/>
    </location>
</feature>
<protein>
    <submittedName>
        <fullName evidence="10">Cell shape-determining protein</fullName>
    </submittedName>
</protein>
<evidence type="ECO:0000256" key="4">
    <source>
        <dbReference type="ARBA" id="ARBA00022989"/>
    </source>
</evidence>
<dbReference type="InterPro" id="IPR050445">
    <property type="entry name" value="Bact_polysacc_biosynth/exp"/>
</dbReference>
<evidence type="ECO:0000259" key="9">
    <source>
        <dbReference type="Pfam" id="PF13807"/>
    </source>
</evidence>
<evidence type="ECO:0000256" key="5">
    <source>
        <dbReference type="ARBA" id="ARBA00023136"/>
    </source>
</evidence>
<name>A0A549TAE4_9HYPH</name>
<dbReference type="GO" id="GO:0004713">
    <property type="term" value="F:protein tyrosine kinase activity"/>
    <property type="evidence" value="ECO:0007669"/>
    <property type="project" value="TreeGrafter"/>
</dbReference>
<dbReference type="PANTHER" id="PTHR32309">
    <property type="entry name" value="TYROSINE-PROTEIN KINASE"/>
    <property type="match status" value="1"/>
</dbReference>
<dbReference type="Pfam" id="PF13807">
    <property type="entry name" value="GNVR"/>
    <property type="match status" value="1"/>
</dbReference>
<sequence length="441" mass="47988">MLHRGQRLIAICAVLGLVTALAYALTTPARFTASTEIVINPSNLNLVADDVFAASPQRDTQQMEVESKLRMLTSGKVLQQVIQDRNLTQDPDFFRPGILSGLLSSQPTAEDRELAVLRTLERRVTATRDATSFVVTVSVWSGNPEKSVELAKAVVRAFEAKLFESAADSAGRLASTINGRLEELRRSVTQAEERVESFKRQKGLQEAQGELTSTRKASTLDAQVLDAQQRLIQAEARADQMRAALAARRLASDALFDSATMTALRASYTGLDQQVSALSLIYGARHPRLVSLQTERATVERAMTEEAQRILAAATAEADQARSSLNGLKGKANDERATVFTDNDAQVTLRELERDARARASVYETYLARTHQIAERQQIDTSNVQVISEAVPPQTKSWPPGAAILAPAGLVIGALLGLMLALTLGLWRHALPAPPMAANRQ</sequence>
<evidence type="ECO:0000259" key="8">
    <source>
        <dbReference type="Pfam" id="PF02706"/>
    </source>
</evidence>
<evidence type="ECO:0000256" key="3">
    <source>
        <dbReference type="ARBA" id="ARBA00022692"/>
    </source>
</evidence>
<evidence type="ECO:0000256" key="7">
    <source>
        <dbReference type="SAM" id="Phobius"/>
    </source>
</evidence>
<keyword evidence="3 7" id="KW-0812">Transmembrane</keyword>
<feature type="domain" description="Polysaccharide chain length determinant N-terminal" evidence="8">
    <location>
        <begin position="2"/>
        <end position="84"/>
    </location>
</feature>
<evidence type="ECO:0000256" key="2">
    <source>
        <dbReference type="ARBA" id="ARBA00022475"/>
    </source>
</evidence>
<dbReference type="InterPro" id="IPR032807">
    <property type="entry name" value="GNVR"/>
</dbReference>
<dbReference type="PANTHER" id="PTHR32309:SF13">
    <property type="entry name" value="FERRIC ENTEROBACTIN TRANSPORT PROTEIN FEPE"/>
    <property type="match status" value="1"/>
</dbReference>
<evidence type="ECO:0000256" key="6">
    <source>
        <dbReference type="SAM" id="Coils"/>
    </source>
</evidence>
<keyword evidence="11" id="KW-1185">Reference proteome</keyword>
<organism evidence="10 11">
    <name type="scientific">Rhizobium straminoryzae</name>
    <dbReference type="NCBI Taxonomy" id="1387186"/>
    <lineage>
        <taxon>Bacteria</taxon>
        <taxon>Pseudomonadati</taxon>
        <taxon>Pseudomonadota</taxon>
        <taxon>Alphaproteobacteria</taxon>
        <taxon>Hyphomicrobiales</taxon>
        <taxon>Rhizobiaceae</taxon>
        <taxon>Rhizobium/Agrobacterium group</taxon>
        <taxon>Rhizobium</taxon>
    </lineage>
</organism>
<comment type="subcellular location">
    <subcellularLocation>
        <location evidence="1">Cell membrane</location>
        <topology evidence="1">Multi-pass membrane protein</topology>
    </subcellularLocation>
</comment>
<keyword evidence="4 7" id="KW-1133">Transmembrane helix</keyword>
<keyword evidence="5 7" id="KW-0472">Membrane</keyword>
<feature type="domain" description="Tyrosine-protein kinase G-rich" evidence="9">
    <location>
        <begin position="346"/>
        <end position="422"/>
    </location>
</feature>
<evidence type="ECO:0000313" key="10">
    <source>
        <dbReference type="EMBL" id="TRL38838.1"/>
    </source>
</evidence>
<comment type="caution">
    <text evidence="10">The sequence shown here is derived from an EMBL/GenBank/DDBJ whole genome shotgun (WGS) entry which is preliminary data.</text>
</comment>
<reference evidence="10 11" key="1">
    <citation type="submission" date="2019-07" db="EMBL/GenBank/DDBJ databases">
        <title>Ln-dependent methylotrophs.</title>
        <authorList>
            <person name="Tani A."/>
        </authorList>
    </citation>
    <scope>NUCLEOTIDE SEQUENCE [LARGE SCALE GENOMIC DNA]</scope>
    <source>
        <strain evidence="10 11">SM12</strain>
    </source>
</reference>
<dbReference type="GO" id="GO:0005886">
    <property type="term" value="C:plasma membrane"/>
    <property type="evidence" value="ECO:0007669"/>
    <property type="project" value="UniProtKB-SubCell"/>
</dbReference>